<reference evidence="3 4" key="1">
    <citation type="journal article" date="2011" name="Stand. Genomic Sci.">
        <title>Non-contiguous finished genome sequence and contextual data of the filamentous soil bacterium Ktedonobacter racemifer type strain (SOSP1-21).</title>
        <authorList>
            <person name="Chang Y.J."/>
            <person name="Land M."/>
            <person name="Hauser L."/>
            <person name="Chertkov O."/>
            <person name="Del Rio T.G."/>
            <person name="Nolan M."/>
            <person name="Copeland A."/>
            <person name="Tice H."/>
            <person name="Cheng J.F."/>
            <person name="Lucas S."/>
            <person name="Han C."/>
            <person name="Goodwin L."/>
            <person name="Pitluck S."/>
            <person name="Ivanova N."/>
            <person name="Ovchinikova G."/>
            <person name="Pati A."/>
            <person name="Chen A."/>
            <person name="Palaniappan K."/>
            <person name="Mavromatis K."/>
            <person name="Liolios K."/>
            <person name="Brettin T."/>
            <person name="Fiebig A."/>
            <person name="Rohde M."/>
            <person name="Abt B."/>
            <person name="Goker M."/>
            <person name="Detter J.C."/>
            <person name="Woyke T."/>
            <person name="Bristow J."/>
            <person name="Eisen J.A."/>
            <person name="Markowitz V."/>
            <person name="Hugenholtz P."/>
            <person name="Kyrpides N.C."/>
            <person name="Klenk H.P."/>
            <person name="Lapidus A."/>
        </authorList>
    </citation>
    <scope>NUCLEOTIDE SEQUENCE [LARGE SCALE GENOMIC DNA]</scope>
    <source>
        <strain evidence="4">DSM 44963</strain>
    </source>
</reference>
<proteinExistence type="predicted"/>
<keyword evidence="2" id="KW-0472">Membrane</keyword>
<dbReference type="InParanoid" id="D6TN80"/>
<evidence type="ECO:0000256" key="1">
    <source>
        <dbReference type="SAM" id="MobiDB-lite"/>
    </source>
</evidence>
<feature type="transmembrane region" description="Helical" evidence="2">
    <location>
        <begin position="35"/>
        <end position="51"/>
    </location>
</feature>
<dbReference type="EMBL" id="ADVG01000002">
    <property type="protein sequence ID" value="EFH87230.1"/>
    <property type="molecule type" value="Genomic_DNA"/>
</dbReference>
<evidence type="ECO:0000313" key="4">
    <source>
        <dbReference type="Proteomes" id="UP000004508"/>
    </source>
</evidence>
<gene>
    <name evidence="3" type="ORF">Krac_8559</name>
</gene>
<dbReference type="RefSeq" id="WP_007912189.1">
    <property type="nucleotide sequence ID" value="NZ_ADVG01000002.1"/>
</dbReference>
<dbReference type="Proteomes" id="UP000004508">
    <property type="component" value="Unassembled WGS sequence"/>
</dbReference>
<dbReference type="OrthoDB" id="4332675at2"/>
<organism evidence="3 4">
    <name type="scientific">Ktedonobacter racemifer DSM 44963</name>
    <dbReference type="NCBI Taxonomy" id="485913"/>
    <lineage>
        <taxon>Bacteria</taxon>
        <taxon>Bacillati</taxon>
        <taxon>Chloroflexota</taxon>
        <taxon>Ktedonobacteria</taxon>
        <taxon>Ktedonobacterales</taxon>
        <taxon>Ktedonobacteraceae</taxon>
        <taxon>Ktedonobacter</taxon>
    </lineage>
</organism>
<feature type="region of interest" description="Disordered" evidence="1">
    <location>
        <begin position="89"/>
        <end position="159"/>
    </location>
</feature>
<dbReference type="eggNOG" id="ENOG502ZJAK">
    <property type="taxonomic scope" value="Bacteria"/>
</dbReference>
<keyword evidence="2" id="KW-1133">Transmembrane helix</keyword>
<feature type="transmembrane region" description="Helical" evidence="2">
    <location>
        <begin position="57"/>
        <end position="78"/>
    </location>
</feature>
<accession>D6TN80</accession>
<dbReference type="AlphaFoldDB" id="D6TN80"/>
<feature type="compositionally biased region" description="Polar residues" evidence="1">
    <location>
        <begin position="118"/>
        <end position="134"/>
    </location>
</feature>
<keyword evidence="2" id="KW-0812">Transmembrane</keyword>
<comment type="caution">
    <text evidence="3">The sequence shown here is derived from an EMBL/GenBank/DDBJ whole genome shotgun (WGS) entry which is preliminary data.</text>
</comment>
<protein>
    <submittedName>
        <fullName evidence="3">Uncharacterized protein</fullName>
    </submittedName>
</protein>
<feature type="transmembrane region" description="Helical" evidence="2">
    <location>
        <begin position="6"/>
        <end position="23"/>
    </location>
</feature>
<sequence length="159" mass="16526">MFIAGLGALFFGLTIGWIAYRTLRLRASVASLSDFFAILGVIGGAAVIALFKSDVLFGLYSLGLVIGFFAYFAVGLNLNGKQEVQPWRIEQIPSTPTSDAPSNANPTDVGNVKASPEVPSTPTSDALSNANPTDVGNVKASSRRSKTSNTKPADAGSAS</sequence>
<evidence type="ECO:0000313" key="3">
    <source>
        <dbReference type="EMBL" id="EFH87230.1"/>
    </source>
</evidence>
<evidence type="ECO:0000256" key="2">
    <source>
        <dbReference type="SAM" id="Phobius"/>
    </source>
</evidence>
<feature type="compositionally biased region" description="Polar residues" evidence="1">
    <location>
        <begin position="92"/>
        <end position="108"/>
    </location>
</feature>
<keyword evidence="4" id="KW-1185">Reference proteome</keyword>
<name>D6TN80_KTERA</name>